<protein>
    <recommendedName>
        <fullName evidence="1">Peptidase C45 hydrolase domain-containing protein</fullName>
    </recommendedName>
</protein>
<dbReference type="InterPro" id="IPR029055">
    <property type="entry name" value="Ntn_hydrolases_N"/>
</dbReference>
<evidence type="ECO:0000313" key="3">
    <source>
        <dbReference type="Proteomes" id="UP000594759"/>
    </source>
</evidence>
<dbReference type="Pfam" id="PF03417">
    <property type="entry name" value="AAT"/>
    <property type="match status" value="1"/>
</dbReference>
<gene>
    <name evidence="2" type="ORF">IZT61_22125</name>
</gene>
<organism evidence="2 3">
    <name type="scientific">Pedobacter endophyticus</name>
    <dbReference type="NCBI Taxonomy" id="2789740"/>
    <lineage>
        <taxon>Bacteria</taxon>
        <taxon>Pseudomonadati</taxon>
        <taxon>Bacteroidota</taxon>
        <taxon>Sphingobacteriia</taxon>
        <taxon>Sphingobacteriales</taxon>
        <taxon>Sphingobacteriaceae</taxon>
        <taxon>Pedobacter</taxon>
    </lineage>
</organism>
<dbReference type="KEGG" id="pex:IZT61_22125"/>
<name>A0A7S9PYT6_9SPHI</name>
<dbReference type="NCBIfam" id="NF040521">
    <property type="entry name" value="C45_proenzyme"/>
    <property type="match status" value="1"/>
</dbReference>
<dbReference type="EMBL" id="CP064939">
    <property type="protein sequence ID" value="QPH39698.1"/>
    <property type="molecule type" value="Genomic_DNA"/>
</dbReference>
<keyword evidence="3" id="KW-1185">Reference proteome</keyword>
<reference evidence="2 3" key="1">
    <citation type="submission" date="2020-11" db="EMBL/GenBank/DDBJ databases">
        <title>Pedobacter endophytica, an endophytic bacteria isolated form Carex pumila.</title>
        <authorList>
            <person name="Peng Y."/>
            <person name="Jiang L."/>
            <person name="Lee J."/>
        </authorList>
    </citation>
    <scope>NUCLEOTIDE SEQUENCE [LARGE SCALE GENOMIC DNA]</scope>
    <source>
        <strain evidence="2 3">JBR3-12</strain>
    </source>
</reference>
<dbReference type="InterPro" id="IPR005079">
    <property type="entry name" value="Peptidase_C45_hydrolase"/>
</dbReference>
<dbReference type="Gene3D" id="3.60.60.10">
    <property type="entry name" value="Penicillin V Acylase, Chain A"/>
    <property type="match status" value="1"/>
</dbReference>
<feature type="domain" description="Peptidase C45 hydrolase" evidence="1">
    <location>
        <begin position="102"/>
        <end position="237"/>
    </location>
</feature>
<dbReference type="Proteomes" id="UP000594759">
    <property type="component" value="Chromosome"/>
</dbReference>
<proteinExistence type="predicted"/>
<dbReference type="InterPro" id="IPR047794">
    <property type="entry name" value="C45_proenzyme-like"/>
</dbReference>
<evidence type="ECO:0000313" key="2">
    <source>
        <dbReference type="EMBL" id="QPH39698.1"/>
    </source>
</evidence>
<dbReference type="SUPFAM" id="SSF56235">
    <property type="entry name" value="N-terminal nucleophile aminohydrolases (Ntn hydrolases)"/>
    <property type="match status" value="1"/>
</dbReference>
<dbReference type="RefSeq" id="WP_196099164.1">
    <property type="nucleotide sequence ID" value="NZ_CP064939.1"/>
</dbReference>
<sequence length="331" mass="38372">MLISLQSVNEDQVGEKWQKCFNKSWPYYKSWYLQESLVARSGYLTCVEQLEKYMPELLPIYEEVVRLAGGGDLVARYLSMYNPPPFMSGCTQVAWNKPPFSLIRNYDYNPKWFEGNVFKTNWLKPVIGTSDCNWGLLDGMNGDGLAISLTFGGKNRSANGFGIPLIMRYILETCTTTAEAVDCLLRIPSHMSYNITIIDKHGEYRTVYLFPGNTPVVDFENVASNHQQKVEWSAYEELTLTRERKQFLDELVAVPGITRDQVKNRFLYPPLYNQERYRNFATLYGVQYDIGERSATYFWPFKSMKQSFEIFTEERLYININNLNKGEFGKG</sequence>
<dbReference type="AlphaFoldDB" id="A0A7S9PYT6"/>
<accession>A0A7S9PYT6</accession>
<evidence type="ECO:0000259" key="1">
    <source>
        <dbReference type="Pfam" id="PF03417"/>
    </source>
</evidence>